<dbReference type="AlphaFoldDB" id="A0A1S2L8A4"/>
<dbReference type="PANTHER" id="PTHR43047">
    <property type="entry name" value="TWO-COMPONENT HISTIDINE PROTEIN KINASE"/>
    <property type="match status" value="1"/>
</dbReference>
<feature type="transmembrane region" description="Helical" evidence="16">
    <location>
        <begin position="185"/>
        <end position="206"/>
    </location>
</feature>
<keyword evidence="12 16" id="KW-0472">Membrane</keyword>
<keyword evidence="16" id="KW-1133">Transmembrane helix</keyword>
<evidence type="ECO:0000256" key="10">
    <source>
        <dbReference type="ARBA" id="ARBA00022840"/>
    </source>
</evidence>
<feature type="domain" description="Response regulatory" evidence="18">
    <location>
        <begin position="787"/>
        <end position="903"/>
    </location>
</feature>
<evidence type="ECO:0000256" key="11">
    <source>
        <dbReference type="ARBA" id="ARBA00023012"/>
    </source>
</evidence>
<keyword evidence="9" id="KW-0418">Kinase</keyword>
<dbReference type="GO" id="GO:0005886">
    <property type="term" value="C:plasma membrane"/>
    <property type="evidence" value="ECO:0007669"/>
    <property type="project" value="UniProtKB-SubCell"/>
</dbReference>
<protein>
    <recommendedName>
        <fullName evidence="13">Circadian input-output histidine kinase CikA</fullName>
        <ecNumber evidence="4">2.7.13.3</ecNumber>
    </recommendedName>
</protein>
<dbReference type="Gene3D" id="6.10.340.10">
    <property type="match status" value="1"/>
</dbReference>
<evidence type="ECO:0000256" key="15">
    <source>
        <dbReference type="SAM" id="Coils"/>
    </source>
</evidence>
<evidence type="ECO:0000259" key="18">
    <source>
        <dbReference type="PROSITE" id="PS50110"/>
    </source>
</evidence>
<feature type="modified residue" description="4-aspartylphosphate" evidence="14">
    <location>
        <position position="836"/>
    </location>
</feature>
<organism evidence="20 21">
    <name type="scientific">Anaerobacillus arseniciselenatis</name>
    <dbReference type="NCBI Taxonomy" id="85682"/>
    <lineage>
        <taxon>Bacteria</taxon>
        <taxon>Bacillati</taxon>
        <taxon>Bacillota</taxon>
        <taxon>Bacilli</taxon>
        <taxon>Bacillales</taxon>
        <taxon>Bacillaceae</taxon>
        <taxon>Anaerobacillus</taxon>
    </lineage>
</organism>
<gene>
    <name evidence="20" type="ORF">BKP35_17655</name>
</gene>
<dbReference type="Pfam" id="PF00672">
    <property type="entry name" value="HAMP"/>
    <property type="match status" value="1"/>
</dbReference>
<dbReference type="Gene3D" id="3.30.565.10">
    <property type="entry name" value="Histidine kinase-like ATPase, C-terminal domain"/>
    <property type="match status" value="1"/>
</dbReference>
<dbReference type="InterPro" id="IPR001789">
    <property type="entry name" value="Sig_transdc_resp-reg_receiver"/>
</dbReference>
<dbReference type="InterPro" id="IPR005467">
    <property type="entry name" value="His_kinase_dom"/>
</dbReference>
<sequence length="905" mass="102242">MKLKTKLFIGLGTVLVVLLLISANVFYTFNNKNKNMNYIMDEYFERVRLANLLESNTLNTARLTRDLILMETNELNENYLVSIEAEKESSILALETLSNLTADDPKAFEVVNELQFLLTNYYEVVEATVEKVKIGNFETARVTLLEDNAEMRYRIADRLDHLTTLEEASMEQALENSVQSYQNTITFFLLSAIACFILVLSIIFILSRSISKSINRVRNVMRKLPHNSFENLPRMEVTKDEFGEVATAYNEMAVALENFSSNEKNYKKSLEEENWVKTKFGDLATKIQRSQKLEAFGNLFLTNLAPNVEAAFGAFYFQDENKKSFSEIASYAANAESNLGKKCFQLGEGLVGQCAADNEIIVLEKVPEGYIDIKSGLGSATPTSLIIIPIEFDDKVIGVLELAKFSSFTPLQRRLLEQVCNSIGPNLNRITNHMEIARLLSESQTLTEELQTQSEELQQQQEELRTINEELHEENRRTEEKSNELEIIKEDLEHKNREVLLSSKYKSEFLANMSHELRTPLNSMLILSQILAENDTGNLQKKQVEYAQTIHSSGKDLLNLINDILDLAKVESGKVEVYPEQLQLNDIKAFVERQFSPVSKYKGLDFDIVIDKNAPSTIFTDDQRLKQILKNLLSNAFKFTNKGSVTLSVEPGTKETNSKMIFSVVDTGIGIAKDKQNLIFEAFSQVDGTTSRKFGGTGLGLSISRELSQLLGGYVTVESVENEGSTFSLYLPDYENNQTENASLLVAATEEEQLMIEEAPSQISDDNLEQIKDSITEDVNEDLENKNVLIVDDDMRNVFALTSALERQNMNVIFAENGNQAIDILSDKNVDIVLMDIMMPEMDGYEAMTKIRNNDQLKDLPIIALTAKAMKHDREKCITAGATDYISKPVDMEQLLSLIKIWVQK</sequence>
<dbReference type="Gene3D" id="1.10.287.130">
    <property type="match status" value="1"/>
</dbReference>
<dbReference type="GO" id="GO:0000155">
    <property type="term" value="F:phosphorelay sensor kinase activity"/>
    <property type="evidence" value="ECO:0007669"/>
    <property type="project" value="InterPro"/>
</dbReference>
<evidence type="ECO:0000256" key="5">
    <source>
        <dbReference type="ARBA" id="ARBA00022475"/>
    </source>
</evidence>
<dbReference type="FunFam" id="3.30.565.10:FF:000010">
    <property type="entry name" value="Sensor histidine kinase RcsC"/>
    <property type="match status" value="1"/>
</dbReference>
<dbReference type="PROSITE" id="PS50110">
    <property type="entry name" value="RESPONSE_REGULATORY"/>
    <property type="match status" value="1"/>
</dbReference>
<dbReference type="InterPro" id="IPR036097">
    <property type="entry name" value="HisK_dim/P_sf"/>
</dbReference>
<comment type="subcellular location">
    <subcellularLocation>
        <location evidence="2">Cell membrane</location>
        <topology evidence="2">Multi-pass membrane protein</topology>
    </subcellularLocation>
</comment>
<dbReference type="PRINTS" id="PR00344">
    <property type="entry name" value="BCTRLSENSOR"/>
</dbReference>
<evidence type="ECO:0000256" key="13">
    <source>
        <dbReference type="ARBA" id="ARBA00074306"/>
    </source>
</evidence>
<dbReference type="PROSITE" id="PS50885">
    <property type="entry name" value="HAMP"/>
    <property type="match status" value="1"/>
</dbReference>
<comment type="similarity">
    <text evidence="3">In the N-terminal section; belongs to the phytochrome family.</text>
</comment>
<keyword evidence="16" id="KW-0812">Transmembrane</keyword>
<keyword evidence="7" id="KW-0808">Transferase</keyword>
<dbReference type="RefSeq" id="WP_071314704.1">
    <property type="nucleotide sequence ID" value="NZ_MLQQ01000052.1"/>
</dbReference>
<dbReference type="InterPro" id="IPR003018">
    <property type="entry name" value="GAF"/>
</dbReference>
<dbReference type="InterPro" id="IPR004358">
    <property type="entry name" value="Sig_transdc_His_kin-like_C"/>
</dbReference>
<reference evidence="20 21" key="1">
    <citation type="submission" date="2016-10" db="EMBL/GenBank/DDBJ databases">
        <title>Draft genome sequences of four alkaliphilic bacteria belonging to the Anaerobacillus genus.</title>
        <authorList>
            <person name="Bassil N.M."/>
            <person name="Lloyd J.R."/>
        </authorList>
    </citation>
    <scope>NUCLEOTIDE SEQUENCE [LARGE SCALE GENOMIC DNA]</scope>
    <source>
        <strain evidence="20 21">DSM 15340</strain>
    </source>
</reference>
<dbReference type="EC" id="2.7.13.3" evidence="4"/>
<keyword evidence="8" id="KW-0547">Nucleotide-binding</keyword>
<dbReference type="InterPro" id="IPR036890">
    <property type="entry name" value="HATPase_C_sf"/>
</dbReference>
<dbReference type="Pfam" id="PF00072">
    <property type="entry name" value="Response_reg"/>
    <property type="match status" value="1"/>
</dbReference>
<evidence type="ECO:0000256" key="16">
    <source>
        <dbReference type="SAM" id="Phobius"/>
    </source>
</evidence>
<evidence type="ECO:0000313" key="21">
    <source>
        <dbReference type="Proteomes" id="UP000180098"/>
    </source>
</evidence>
<dbReference type="InterPro" id="IPR003594">
    <property type="entry name" value="HATPase_dom"/>
</dbReference>
<evidence type="ECO:0000256" key="8">
    <source>
        <dbReference type="ARBA" id="ARBA00022741"/>
    </source>
</evidence>
<feature type="coiled-coil region" evidence="15">
    <location>
        <begin position="436"/>
        <end position="498"/>
    </location>
</feature>
<comment type="catalytic activity">
    <reaction evidence="1">
        <text>ATP + protein L-histidine = ADP + protein N-phospho-L-histidine.</text>
        <dbReference type="EC" id="2.7.13.3"/>
    </reaction>
</comment>
<evidence type="ECO:0000256" key="12">
    <source>
        <dbReference type="ARBA" id="ARBA00023136"/>
    </source>
</evidence>
<dbReference type="GO" id="GO:0009927">
    <property type="term" value="F:histidine phosphotransfer kinase activity"/>
    <property type="evidence" value="ECO:0007669"/>
    <property type="project" value="TreeGrafter"/>
</dbReference>
<keyword evidence="15" id="KW-0175">Coiled coil</keyword>
<dbReference type="SMART" id="SM00388">
    <property type="entry name" value="HisKA"/>
    <property type="match status" value="1"/>
</dbReference>
<dbReference type="Gene3D" id="3.30.450.40">
    <property type="match status" value="1"/>
</dbReference>
<dbReference type="PANTHER" id="PTHR43047:SF72">
    <property type="entry name" value="OSMOSENSING HISTIDINE PROTEIN KINASE SLN1"/>
    <property type="match status" value="1"/>
</dbReference>
<dbReference type="GO" id="GO:0005524">
    <property type="term" value="F:ATP binding"/>
    <property type="evidence" value="ECO:0007669"/>
    <property type="project" value="UniProtKB-KW"/>
</dbReference>
<dbReference type="CDD" id="cd17546">
    <property type="entry name" value="REC_hyHK_CKI1_RcsC-like"/>
    <property type="match status" value="1"/>
</dbReference>
<dbReference type="SUPFAM" id="SSF47384">
    <property type="entry name" value="Homodimeric domain of signal transducing histidine kinase"/>
    <property type="match status" value="1"/>
</dbReference>
<dbReference type="Gene3D" id="3.40.50.2300">
    <property type="match status" value="1"/>
</dbReference>
<keyword evidence="10" id="KW-0067">ATP-binding</keyword>
<evidence type="ECO:0000256" key="1">
    <source>
        <dbReference type="ARBA" id="ARBA00000085"/>
    </source>
</evidence>
<feature type="domain" description="Histidine kinase" evidence="17">
    <location>
        <begin position="512"/>
        <end position="735"/>
    </location>
</feature>
<dbReference type="Pfam" id="PF02518">
    <property type="entry name" value="HATPase_c"/>
    <property type="match status" value="1"/>
</dbReference>
<evidence type="ECO:0000256" key="9">
    <source>
        <dbReference type="ARBA" id="ARBA00022777"/>
    </source>
</evidence>
<comment type="caution">
    <text evidence="20">The sequence shown here is derived from an EMBL/GenBank/DDBJ whole genome shotgun (WGS) entry which is preliminary data.</text>
</comment>
<accession>A0A1S2L8A4</accession>
<dbReference type="EMBL" id="MLQQ01000052">
    <property type="protein sequence ID" value="OIJ08544.1"/>
    <property type="molecule type" value="Genomic_DNA"/>
</dbReference>
<keyword evidence="11" id="KW-0902">Two-component regulatory system</keyword>
<dbReference type="SUPFAM" id="SSF55781">
    <property type="entry name" value="GAF domain-like"/>
    <property type="match status" value="1"/>
</dbReference>
<evidence type="ECO:0000259" key="19">
    <source>
        <dbReference type="PROSITE" id="PS50885"/>
    </source>
</evidence>
<proteinExistence type="inferred from homology"/>
<keyword evidence="5" id="KW-1003">Cell membrane</keyword>
<dbReference type="PROSITE" id="PS50109">
    <property type="entry name" value="HIS_KIN"/>
    <property type="match status" value="1"/>
</dbReference>
<dbReference type="Pfam" id="PF00512">
    <property type="entry name" value="HisKA"/>
    <property type="match status" value="1"/>
</dbReference>
<evidence type="ECO:0000256" key="3">
    <source>
        <dbReference type="ARBA" id="ARBA00006402"/>
    </source>
</evidence>
<evidence type="ECO:0000259" key="17">
    <source>
        <dbReference type="PROSITE" id="PS50109"/>
    </source>
</evidence>
<keyword evidence="6 14" id="KW-0597">Phosphoprotein</keyword>
<keyword evidence="21" id="KW-1185">Reference proteome</keyword>
<dbReference type="CDD" id="cd00082">
    <property type="entry name" value="HisKA"/>
    <property type="match status" value="1"/>
</dbReference>
<dbReference type="Proteomes" id="UP000180098">
    <property type="component" value="Unassembled WGS sequence"/>
</dbReference>
<dbReference type="InterPro" id="IPR029016">
    <property type="entry name" value="GAF-like_dom_sf"/>
</dbReference>
<dbReference type="SUPFAM" id="SSF52172">
    <property type="entry name" value="CheY-like"/>
    <property type="match status" value="1"/>
</dbReference>
<evidence type="ECO:0000256" key="4">
    <source>
        <dbReference type="ARBA" id="ARBA00012438"/>
    </source>
</evidence>
<dbReference type="InterPro" id="IPR003660">
    <property type="entry name" value="HAMP_dom"/>
</dbReference>
<evidence type="ECO:0000313" key="20">
    <source>
        <dbReference type="EMBL" id="OIJ08544.1"/>
    </source>
</evidence>
<dbReference type="SMART" id="SM00448">
    <property type="entry name" value="REC"/>
    <property type="match status" value="1"/>
</dbReference>
<dbReference type="CDD" id="cd16922">
    <property type="entry name" value="HATPase_EvgS-ArcB-TorS-like"/>
    <property type="match status" value="1"/>
</dbReference>
<dbReference type="CDD" id="cd06225">
    <property type="entry name" value="HAMP"/>
    <property type="match status" value="1"/>
</dbReference>
<dbReference type="Pfam" id="PF13185">
    <property type="entry name" value="GAF_2"/>
    <property type="match status" value="1"/>
</dbReference>
<evidence type="ECO:0000256" key="14">
    <source>
        <dbReference type="PROSITE-ProRule" id="PRU00169"/>
    </source>
</evidence>
<dbReference type="SMART" id="SM00387">
    <property type="entry name" value="HATPase_c"/>
    <property type="match status" value="1"/>
</dbReference>
<dbReference type="InterPro" id="IPR011006">
    <property type="entry name" value="CheY-like_superfamily"/>
</dbReference>
<evidence type="ECO:0000256" key="2">
    <source>
        <dbReference type="ARBA" id="ARBA00004651"/>
    </source>
</evidence>
<dbReference type="SUPFAM" id="SSF55874">
    <property type="entry name" value="ATPase domain of HSP90 chaperone/DNA topoisomerase II/histidine kinase"/>
    <property type="match status" value="1"/>
</dbReference>
<name>A0A1S2L8A4_9BACI</name>
<dbReference type="InterPro" id="IPR003661">
    <property type="entry name" value="HisK_dim/P_dom"/>
</dbReference>
<evidence type="ECO:0000256" key="6">
    <source>
        <dbReference type="ARBA" id="ARBA00022553"/>
    </source>
</evidence>
<evidence type="ECO:0000256" key="7">
    <source>
        <dbReference type="ARBA" id="ARBA00022679"/>
    </source>
</evidence>
<feature type="domain" description="HAMP" evidence="19">
    <location>
        <begin position="208"/>
        <end position="261"/>
    </location>
</feature>